<accession>A0A834WJ96</accession>
<comment type="similarity">
    <text evidence="1">Belongs to the mTERF family.</text>
</comment>
<evidence type="ECO:0000256" key="2">
    <source>
        <dbReference type="ARBA" id="ARBA00022472"/>
    </source>
</evidence>
<dbReference type="PANTHER" id="PTHR13068:SF173">
    <property type="entry name" value="EMB|CAB62602.1"/>
    <property type="match status" value="1"/>
</dbReference>
<dbReference type="GO" id="GO:0006353">
    <property type="term" value="P:DNA-templated transcription termination"/>
    <property type="evidence" value="ECO:0007669"/>
    <property type="project" value="UniProtKB-KW"/>
</dbReference>
<dbReference type="InterPro" id="IPR038538">
    <property type="entry name" value="MTERF_sf"/>
</dbReference>
<evidence type="ECO:0000256" key="3">
    <source>
        <dbReference type="ARBA" id="ARBA00022946"/>
    </source>
</evidence>
<dbReference type="Pfam" id="PF02536">
    <property type="entry name" value="mTERF"/>
    <property type="match status" value="2"/>
</dbReference>
<keyword evidence="5" id="KW-1185">Reference proteome</keyword>
<comment type="caution">
    <text evidence="4">The sequence shown here is derived from an EMBL/GenBank/DDBJ whole genome shotgun (WGS) entry which is preliminary data.</text>
</comment>
<dbReference type="SMART" id="SM00733">
    <property type="entry name" value="Mterf"/>
    <property type="match status" value="6"/>
</dbReference>
<reference evidence="4" key="1">
    <citation type="submission" date="2020-09" db="EMBL/GenBank/DDBJ databases">
        <title>Genome-Enabled Discovery of Anthraquinone Biosynthesis in Senna tora.</title>
        <authorList>
            <person name="Kang S.-H."/>
            <person name="Pandey R.P."/>
            <person name="Lee C.-M."/>
            <person name="Sim J.-S."/>
            <person name="Jeong J.-T."/>
            <person name="Choi B.-S."/>
            <person name="Jung M."/>
            <person name="Ginzburg D."/>
            <person name="Zhao K."/>
            <person name="Won S.Y."/>
            <person name="Oh T.-J."/>
            <person name="Yu Y."/>
            <person name="Kim N.-H."/>
            <person name="Lee O.R."/>
            <person name="Lee T.-H."/>
            <person name="Bashyal P."/>
            <person name="Kim T.-S."/>
            <person name="Lee W.-H."/>
            <person name="Kawkins C."/>
            <person name="Kim C.-K."/>
            <person name="Kim J.S."/>
            <person name="Ahn B.O."/>
            <person name="Rhee S.Y."/>
            <person name="Sohng J.K."/>
        </authorList>
    </citation>
    <scope>NUCLEOTIDE SEQUENCE</scope>
    <source>
        <tissue evidence="4">Leaf</tissue>
    </source>
</reference>
<evidence type="ECO:0000256" key="1">
    <source>
        <dbReference type="ARBA" id="ARBA00007692"/>
    </source>
</evidence>
<organism evidence="4 5">
    <name type="scientific">Senna tora</name>
    <dbReference type="NCBI Taxonomy" id="362788"/>
    <lineage>
        <taxon>Eukaryota</taxon>
        <taxon>Viridiplantae</taxon>
        <taxon>Streptophyta</taxon>
        <taxon>Embryophyta</taxon>
        <taxon>Tracheophyta</taxon>
        <taxon>Spermatophyta</taxon>
        <taxon>Magnoliopsida</taxon>
        <taxon>eudicotyledons</taxon>
        <taxon>Gunneridae</taxon>
        <taxon>Pentapetalae</taxon>
        <taxon>rosids</taxon>
        <taxon>fabids</taxon>
        <taxon>Fabales</taxon>
        <taxon>Fabaceae</taxon>
        <taxon>Caesalpinioideae</taxon>
        <taxon>Cassia clade</taxon>
        <taxon>Senna</taxon>
    </lineage>
</organism>
<dbReference type="PANTHER" id="PTHR13068">
    <property type="entry name" value="CGI-12 PROTEIN-RELATED"/>
    <property type="match status" value="1"/>
</dbReference>
<keyword evidence="2" id="KW-0805">Transcription regulation</keyword>
<keyword evidence="2" id="KW-0806">Transcription termination</keyword>
<dbReference type="FunFam" id="1.25.70.10:FF:000001">
    <property type="entry name" value="Mitochondrial transcription termination factor-like"/>
    <property type="match status" value="1"/>
</dbReference>
<gene>
    <name evidence="4" type="ORF">G2W53_016364</name>
</gene>
<dbReference type="Proteomes" id="UP000634136">
    <property type="component" value="Unassembled WGS sequence"/>
</dbReference>
<proteinExistence type="inferred from homology"/>
<dbReference type="OrthoDB" id="637682at2759"/>
<dbReference type="GO" id="GO:0003676">
    <property type="term" value="F:nucleic acid binding"/>
    <property type="evidence" value="ECO:0007669"/>
    <property type="project" value="InterPro"/>
</dbReference>
<dbReference type="EMBL" id="JAAIUW010000006">
    <property type="protein sequence ID" value="KAF7825200.1"/>
    <property type="molecule type" value="Genomic_DNA"/>
</dbReference>
<keyword evidence="3" id="KW-0809">Transit peptide</keyword>
<dbReference type="Gene3D" id="1.25.70.10">
    <property type="entry name" value="Transcription termination factor 3, mitochondrial"/>
    <property type="match status" value="2"/>
</dbReference>
<evidence type="ECO:0000313" key="5">
    <source>
        <dbReference type="Proteomes" id="UP000634136"/>
    </source>
</evidence>
<keyword evidence="2" id="KW-0804">Transcription</keyword>
<name>A0A834WJ96_9FABA</name>
<dbReference type="InterPro" id="IPR003690">
    <property type="entry name" value="MTERF"/>
</dbReference>
<evidence type="ECO:0000313" key="4">
    <source>
        <dbReference type="EMBL" id="KAF7825200.1"/>
    </source>
</evidence>
<sequence>MICQKPQILFADIDKILKPKIEFFQQLGFEDSELHKFLSMHATILTHSLHKTLVPSVDTVRKIAYNEKDVIHVLLRTGWILPKWKRISCNVAFLESCGIVGSQLSMLLKEQSRIFVASESKLRNLVSRAVNMGFDLNSRMLVHALETVSSLSIKTFERKLELIQSYGFSIDDSRQMFRRAPLLLRVSERKLMVGMEVFLHTIMLPKSVLVHRPQILMYSMEDRVIPRYKVLQLLISEKVLKKHPSFIRLIELPEEKFLNDYIFQYRNIAEALLVVYKGHYLEAGSTS</sequence>
<protein>
    <submittedName>
        <fullName evidence="4">Transcription termination factor MTERF5, chloroplastic-like</fullName>
    </submittedName>
</protein>
<dbReference type="AlphaFoldDB" id="A0A834WJ96"/>